<dbReference type="Gene3D" id="3.40.50.10180">
    <property type="entry name" value="Glycerate kinase, MOFRL-like N-terminal domain"/>
    <property type="match status" value="1"/>
</dbReference>
<evidence type="ECO:0000313" key="3">
    <source>
        <dbReference type="EMBL" id="VAX08606.1"/>
    </source>
</evidence>
<dbReference type="InterPro" id="IPR039760">
    <property type="entry name" value="MOFRL_protein"/>
</dbReference>
<dbReference type="Pfam" id="PF13660">
    <property type="entry name" value="DUF4147"/>
    <property type="match status" value="1"/>
</dbReference>
<dbReference type="InterPro" id="IPR037035">
    <property type="entry name" value="GK-like_C_sf"/>
</dbReference>
<dbReference type="InterPro" id="IPR007835">
    <property type="entry name" value="MOFRL"/>
</dbReference>
<dbReference type="Gene3D" id="3.40.1480.10">
    <property type="entry name" value="MOFRL domain"/>
    <property type="match status" value="1"/>
</dbReference>
<organism evidence="3">
    <name type="scientific">hydrothermal vent metagenome</name>
    <dbReference type="NCBI Taxonomy" id="652676"/>
    <lineage>
        <taxon>unclassified sequences</taxon>
        <taxon>metagenomes</taxon>
        <taxon>ecological metagenomes</taxon>
    </lineage>
</organism>
<dbReference type="PANTHER" id="PTHR12227">
    <property type="entry name" value="GLYCERATE KINASE"/>
    <property type="match status" value="1"/>
</dbReference>
<dbReference type="InterPro" id="IPR025286">
    <property type="entry name" value="MOFRL_assoc_dom"/>
</dbReference>
<sequence>METLTSVNTCKRLIQIYQRLLEGIRGDVRVAQALQKRPLTADKIVLLATGKAAASMARGAVQVLGERIIDARVVTRHDHCDGIKEQPGIHCIEAGHPLPDMHSLKAGEDLRDWLSCLPADADLLVLTSGGTSALIECLPAPTPLKNLVRLNQWLLSGGLSIQTMNRIRQSVSCIKGGGLLACVPPNIAIEHLVLSDVPDDDLAVIGSGLFVPKSSSAPAKEEIPILPDWILSMQEAALSCRSFQHKNIRINHQIIASNTLACEQLVLLGGEMGMTVHRHLEPLEGDAVVQGKLIADYLQQTTEAGLHIWGGETTMTLPVKPGRGGRNQHLALVVAQELAGSLNIVLLAAGTDGTDGPTDDAGAIVDGSTVHRGEEQGMNLQSALQQRDSGSFLEAAGDLISTGITGTNVMDIVLAFKQGDQSL</sequence>
<accession>A0A3B1ARJ9</accession>
<dbReference type="Pfam" id="PF05161">
    <property type="entry name" value="MOFRL"/>
    <property type="match status" value="1"/>
</dbReference>
<dbReference type="AlphaFoldDB" id="A0A3B1ARJ9"/>
<keyword evidence="3" id="KW-0418">Kinase</keyword>
<dbReference type="GO" id="GO:0008887">
    <property type="term" value="F:glycerate kinase activity"/>
    <property type="evidence" value="ECO:0007669"/>
    <property type="project" value="InterPro"/>
</dbReference>
<dbReference type="SUPFAM" id="SSF82544">
    <property type="entry name" value="GckA/TtuD-like"/>
    <property type="match status" value="1"/>
</dbReference>
<feature type="domain" description="MOFRL" evidence="1">
    <location>
        <begin position="307"/>
        <end position="411"/>
    </location>
</feature>
<protein>
    <submittedName>
        <fullName evidence="3">D-glycerate 2-kinase</fullName>
        <ecNumber evidence="3">2.7.1.165</ecNumber>
    </submittedName>
</protein>
<dbReference type="EC" id="2.7.1.165" evidence="3"/>
<name>A0A3B1ARJ9_9ZZZZ</name>
<dbReference type="GO" id="GO:0043798">
    <property type="term" value="F:glycerate 2-kinase activity"/>
    <property type="evidence" value="ECO:0007669"/>
    <property type="project" value="UniProtKB-EC"/>
</dbReference>
<gene>
    <name evidence="3" type="ORF">MNBD_GAMMA25-863</name>
</gene>
<feature type="domain" description="MOFRL-associated" evidence="2">
    <location>
        <begin position="15"/>
        <end position="217"/>
    </location>
</feature>
<evidence type="ECO:0000259" key="2">
    <source>
        <dbReference type="Pfam" id="PF13660"/>
    </source>
</evidence>
<reference evidence="3" key="1">
    <citation type="submission" date="2018-06" db="EMBL/GenBank/DDBJ databases">
        <authorList>
            <person name="Zhirakovskaya E."/>
        </authorList>
    </citation>
    <scope>NUCLEOTIDE SEQUENCE</scope>
</reference>
<dbReference type="PANTHER" id="PTHR12227:SF0">
    <property type="entry name" value="GLYCERATE KINASE"/>
    <property type="match status" value="1"/>
</dbReference>
<dbReference type="InterPro" id="IPR038614">
    <property type="entry name" value="GK_N_sf"/>
</dbReference>
<dbReference type="GO" id="GO:0005737">
    <property type="term" value="C:cytoplasm"/>
    <property type="evidence" value="ECO:0007669"/>
    <property type="project" value="TreeGrafter"/>
</dbReference>
<keyword evidence="3" id="KW-0808">Transferase</keyword>
<evidence type="ECO:0000259" key="1">
    <source>
        <dbReference type="Pfam" id="PF05161"/>
    </source>
</evidence>
<dbReference type="EMBL" id="UOFY01000028">
    <property type="protein sequence ID" value="VAX08606.1"/>
    <property type="molecule type" value="Genomic_DNA"/>
</dbReference>
<proteinExistence type="predicted"/>